<protein>
    <submittedName>
        <fullName evidence="1">Protein nud1</fullName>
    </submittedName>
</protein>
<evidence type="ECO:0000313" key="2">
    <source>
        <dbReference type="Proteomes" id="UP001172386"/>
    </source>
</evidence>
<sequence length="1339" mass="150390">MEPWLQGLSDEDWPSSPSTSTRRSPRSASTVSSRASSVRRHSVRQKLEFETKDLFTPSKLENVFVPPSRSFSSSSRRRSRSLNATLPTLKEVEQEEKTSLSDHEASRMTSASFPSNLSTGTLQKPSFLRSRRRYLSRSSSPRGLTNGNESRIPQPLDEDTIATPVSTRVATTSANVVESKPTVVEAEKATLPPVERTIVHAESFSAVDSSVIHNMTPARPLKRRDALPGNARESASPETLASRAILRPSGSRRTSEVLDTVTDQEESQLTEDLAAELESFAKSVHATKIDVRKPSLTTRDYMEEANKVMEFIRARGKPIVPTMVNEELFSSGLKSDETLDADVDNESTKEEFERPPSRDAKYYNKPADRRHAVHDETTANHLKKFQDTEDLDLLTNASAFATPHPVDNQAADEASMIELPADEEVEEPNNDQSYVSDPAGMRILNQDNNSREHLSGDADAQNSPNIHSDSTRRTIVTTSSTASGQRGMISSGTVSIPDRIGAMTFDHEKKVWIKEHLKPQRSPALTVSPDTRAGNKDISEADPFESIPDLSIDELREASLKRGALLETDQDEKTKSVETAQFDEVQNMPQQEHNDSQVHLGSYLKSSLKVSRRKRPSENNERPSSKDSGLSQHEERLHNGLPSNDLDPSRKQQPRVVTIAFSSPIASEIPYVEPPSMSDIELDDPNYLPLDDEGSTLATSPAKPVEEPEYLSDYLSDYDSSPHRPVLGLNQRYKHYRAMTNQRRTVSRIEEYDEGYDTNDNKEDQDDHRELSLVHISTENKENYDENQELSMVHIKHQELTPLPKRQAPQAKRSVKNNFSILSLTPLSEFTLHQVDKLNHPEDSFIAPRANPKTLRQAHGSHVLVEDALVKAITDAEPTELFWEQLKKLSLQNSGLSTLYGLKEYCSSLQTLDVTGNRISQVADLPVTLRSLYISSNMLNDLTSWTHLHNLQTLDVSGNQLESLECFSGLMHLRKLNAKDNRIRSIEGILDMDGLVSLDLSGNDITEADFYSCDLVSLETLDLSRNNLLSVKNLDRLPELRYADFTENVLKELIITGNKTVRRLDTLCLGKNLLKNIDLTAFPSLQRLNIDENIITKIIGLAEAENLTILSARAQAVEEPSNLINDILTTSHECTEIYISSNTLPEGNIQLPRKPNYTLRCLEIASCGIKDLPPNFGDYFPNMRVLNLNFNAFSTESLESLLGMCKLRTLLLAKNRIKKMRRTCLILKKLEALKRLDLRDNPLTVGFYDPLKDARFEPEGAKARADYRLPERMVDADKSWISRMDEPTCSRRAMTHLMIAHACWHIVELDGLAFDRELIMSEKNTWMALADRGVLKASE</sequence>
<evidence type="ECO:0000313" key="1">
    <source>
        <dbReference type="EMBL" id="KAJ9654552.1"/>
    </source>
</evidence>
<keyword evidence="2" id="KW-1185">Reference proteome</keyword>
<dbReference type="Proteomes" id="UP001172386">
    <property type="component" value="Unassembled WGS sequence"/>
</dbReference>
<gene>
    <name evidence="1" type="primary">NUD1</name>
    <name evidence="1" type="ORF">H2198_006428</name>
</gene>
<dbReference type="EMBL" id="JAPDRQ010000118">
    <property type="protein sequence ID" value="KAJ9654552.1"/>
    <property type="molecule type" value="Genomic_DNA"/>
</dbReference>
<proteinExistence type="predicted"/>
<name>A0ACC3A2Z4_9EURO</name>
<accession>A0ACC3A2Z4</accession>
<comment type="caution">
    <text evidence="1">The sequence shown here is derived from an EMBL/GenBank/DDBJ whole genome shotgun (WGS) entry which is preliminary data.</text>
</comment>
<organism evidence="1 2">
    <name type="scientific">Neophaeococcomyces mojaviensis</name>
    <dbReference type="NCBI Taxonomy" id="3383035"/>
    <lineage>
        <taxon>Eukaryota</taxon>
        <taxon>Fungi</taxon>
        <taxon>Dikarya</taxon>
        <taxon>Ascomycota</taxon>
        <taxon>Pezizomycotina</taxon>
        <taxon>Eurotiomycetes</taxon>
        <taxon>Chaetothyriomycetidae</taxon>
        <taxon>Chaetothyriales</taxon>
        <taxon>Chaetothyriales incertae sedis</taxon>
        <taxon>Neophaeococcomyces</taxon>
    </lineage>
</organism>
<reference evidence="1" key="1">
    <citation type="submission" date="2022-10" db="EMBL/GenBank/DDBJ databases">
        <title>Culturing micro-colonial fungi from biological soil crusts in the Mojave desert and describing Neophaeococcomyces mojavensis, and introducing the new genera and species Taxawa tesnikishii.</title>
        <authorList>
            <person name="Kurbessoian T."/>
            <person name="Stajich J.E."/>
        </authorList>
    </citation>
    <scope>NUCLEOTIDE SEQUENCE</scope>
    <source>
        <strain evidence="1">JES_112</strain>
    </source>
</reference>